<reference evidence="1" key="1">
    <citation type="journal article" date="2015" name="Nature">
        <title>Complex archaea that bridge the gap between prokaryotes and eukaryotes.</title>
        <authorList>
            <person name="Spang A."/>
            <person name="Saw J.H."/>
            <person name="Jorgensen S.L."/>
            <person name="Zaremba-Niedzwiedzka K."/>
            <person name="Martijn J."/>
            <person name="Lind A.E."/>
            <person name="van Eijk R."/>
            <person name="Schleper C."/>
            <person name="Guy L."/>
            <person name="Ettema T.J."/>
        </authorList>
    </citation>
    <scope>NUCLEOTIDE SEQUENCE</scope>
</reference>
<dbReference type="InterPro" id="IPR003795">
    <property type="entry name" value="DUF192"/>
</dbReference>
<dbReference type="AlphaFoldDB" id="A0A0F8ZF50"/>
<dbReference type="InterPro" id="IPR038695">
    <property type="entry name" value="Saro_0823-like_sf"/>
</dbReference>
<comment type="caution">
    <text evidence="1">The sequence shown here is derived from an EMBL/GenBank/DDBJ whole genome shotgun (WGS) entry which is preliminary data.</text>
</comment>
<sequence length="122" mass="13967">MKTEVMKRLPVLIPRSLETKIKGLLRYDKPPRGWGMLFLNVKEVHMIGMKFPIDVVFFDKKWIIRDIKKGQPGDRYITCPGATHTLEIATGLADTLKRGQRAQLHRNLLTFLQPGKIISPTS</sequence>
<gene>
    <name evidence="1" type="ORF">LCGC14_2977410</name>
</gene>
<dbReference type="Gene3D" id="2.60.120.1140">
    <property type="entry name" value="Protein of unknown function DUF192"/>
    <property type="match status" value="1"/>
</dbReference>
<protein>
    <recommendedName>
        <fullName evidence="2">DUF192 domain-containing protein</fullName>
    </recommendedName>
</protein>
<dbReference type="Pfam" id="PF02643">
    <property type="entry name" value="DUF192"/>
    <property type="match status" value="1"/>
</dbReference>
<name>A0A0F8ZF50_9ZZZZ</name>
<organism evidence="1">
    <name type="scientific">marine sediment metagenome</name>
    <dbReference type="NCBI Taxonomy" id="412755"/>
    <lineage>
        <taxon>unclassified sequences</taxon>
        <taxon>metagenomes</taxon>
        <taxon>ecological metagenomes</taxon>
    </lineage>
</organism>
<evidence type="ECO:0000313" key="1">
    <source>
        <dbReference type="EMBL" id="KKK65114.1"/>
    </source>
</evidence>
<accession>A0A0F8ZF50</accession>
<dbReference type="EMBL" id="LAZR01060711">
    <property type="protein sequence ID" value="KKK65114.1"/>
    <property type="molecule type" value="Genomic_DNA"/>
</dbReference>
<proteinExistence type="predicted"/>
<evidence type="ECO:0008006" key="2">
    <source>
        <dbReference type="Google" id="ProtNLM"/>
    </source>
</evidence>